<evidence type="ECO:0000313" key="2">
    <source>
        <dbReference type="Proteomes" id="UP000271624"/>
    </source>
</evidence>
<proteinExistence type="predicted"/>
<comment type="caution">
    <text evidence="1">The sequence shown here is derived from an EMBL/GenBank/DDBJ whole genome shotgun (WGS) entry which is preliminary data.</text>
</comment>
<keyword evidence="2" id="KW-1185">Reference proteome</keyword>
<name>A0A3S1CS67_9CYAN</name>
<dbReference type="EMBL" id="RSCL01000033">
    <property type="protein sequence ID" value="RUS97395.1"/>
    <property type="molecule type" value="Genomic_DNA"/>
</dbReference>
<sequence>MKKLSEEFFSIFPTVEKYIKNYTGADRYTYIVMAPAKIALKTTENQVKTRLLLSLWDLGGATREVKRGELSKRIVSKGKKVADYQEVITQLEKEGVLVSSKNGYSLVAPKGLEALSEVLKSAALKFEGTTVPTWTANALLKWISENNSIVATASVPVTNSSSNAKKGEIKSYDKFKTVALEVYKQLNRDYNLDNLVPIYRIRRTIGEQVTREQFNEWMLDMQAEDILQLQGGSLPDNDPAKLEDSITTEVSGLRCYAKLLK</sequence>
<reference evidence="1" key="2">
    <citation type="journal article" date="2019" name="Genome Biol. Evol.">
        <title>Day and night: Metabolic profiles and evolutionary relationships of six axenic non-marine cyanobacteria.</title>
        <authorList>
            <person name="Will S.E."/>
            <person name="Henke P."/>
            <person name="Boedeker C."/>
            <person name="Huang S."/>
            <person name="Brinkmann H."/>
            <person name="Rohde M."/>
            <person name="Jarek M."/>
            <person name="Friedl T."/>
            <person name="Seufert S."/>
            <person name="Schumacher M."/>
            <person name="Overmann J."/>
            <person name="Neumann-Schaal M."/>
            <person name="Petersen J."/>
        </authorList>
    </citation>
    <scope>NUCLEOTIDE SEQUENCE [LARGE SCALE GENOMIC DNA]</scope>
    <source>
        <strain evidence="1">PCC 7102</strain>
    </source>
</reference>
<dbReference type="Proteomes" id="UP000271624">
    <property type="component" value="Unassembled WGS sequence"/>
</dbReference>
<reference evidence="1" key="1">
    <citation type="submission" date="2018-12" db="EMBL/GenBank/DDBJ databases">
        <authorList>
            <person name="Will S."/>
            <person name="Neumann-Schaal M."/>
            <person name="Henke P."/>
        </authorList>
    </citation>
    <scope>NUCLEOTIDE SEQUENCE</scope>
    <source>
        <strain evidence="1">PCC 7102</strain>
    </source>
</reference>
<organism evidence="1 2">
    <name type="scientific">Dulcicalothrix desertica PCC 7102</name>
    <dbReference type="NCBI Taxonomy" id="232991"/>
    <lineage>
        <taxon>Bacteria</taxon>
        <taxon>Bacillati</taxon>
        <taxon>Cyanobacteriota</taxon>
        <taxon>Cyanophyceae</taxon>
        <taxon>Nostocales</taxon>
        <taxon>Calotrichaceae</taxon>
        <taxon>Dulcicalothrix</taxon>
    </lineage>
</organism>
<protein>
    <submittedName>
        <fullName evidence="1">Uncharacterized protein</fullName>
    </submittedName>
</protein>
<dbReference type="AlphaFoldDB" id="A0A3S1CS67"/>
<gene>
    <name evidence="1" type="ORF">DSM106972_084980</name>
</gene>
<evidence type="ECO:0000313" key="1">
    <source>
        <dbReference type="EMBL" id="RUS97395.1"/>
    </source>
</evidence>
<accession>A0A3S1CS67</accession>